<name>A0AAX2ZKP1_9FIRM</name>
<dbReference type="SMART" id="SM00091">
    <property type="entry name" value="PAS"/>
    <property type="match status" value="2"/>
</dbReference>
<dbReference type="Gene3D" id="3.30.70.270">
    <property type="match status" value="1"/>
</dbReference>
<keyword evidence="3" id="KW-1185">Reference proteome</keyword>
<dbReference type="Gene3D" id="3.30.450.20">
    <property type="entry name" value="PAS domain"/>
    <property type="match status" value="1"/>
</dbReference>
<dbReference type="PANTHER" id="PTHR45138">
    <property type="entry name" value="REGULATORY COMPONENTS OF SENSORY TRANSDUCTION SYSTEM"/>
    <property type="match status" value="1"/>
</dbReference>
<proteinExistence type="predicted"/>
<dbReference type="GO" id="GO:0052621">
    <property type="term" value="F:diguanylate cyclase activity"/>
    <property type="evidence" value="ECO:0007669"/>
    <property type="project" value="TreeGrafter"/>
</dbReference>
<dbReference type="InterPro" id="IPR000160">
    <property type="entry name" value="GGDEF_dom"/>
</dbReference>
<evidence type="ECO:0000313" key="2">
    <source>
        <dbReference type="EMBL" id="UEL48870.1"/>
    </source>
</evidence>
<sequence>MEDVILSKLIDGQSNGIIVLNKDLVVLYANKKVREFFSSDANQLLGNYVKCNNTIVENCYCQQTSKCSECILSNAIKQLKETNIKQIIDNLKFNSQGEYINISLKISHEGDYIILEFTDLCNLYEEINFLSRMMDKSKDIMFFKDNNLKYRYVNLGCAELFNSNKEQIINKDDNDLLRENYMDELLYRKLKIGDIKTLKKGSSNHVIYYKERYLNLSKECIDGGILCIGTDITEEKMANKRAERDVLTGLFNKRKFINDIDKVLKYNESSFYLALIDIDNLRDLNNNYGHLKGDEYLSKLGEILENTSEGRFYRTGGDEFAGLIRLKRNALKSIFDDIFATLKNLNCNPPLTISVGIIPVDINKTYVENYEEADNLLYEAKKKGKNSFILS</sequence>
<dbReference type="EMBL" id="CP081135">
    <property type="protein sequence ID" value="UEL48870.1"/>
    <property type="molecule type" value="Genomic_DNA"/>
</dbReference>
<dbReference type="SUPFAM" id="SSF55073">
    <property type="entry name" value="Nucleotide cyclase"/>
    <property type="match status" value="1"/>
</dbReference>
<feature type="domain" description="GGDEF" evidence="1">
    <location>
        <begin position="269"/>
        <end position="391"/>
    </location>
</feature>
<dbReference type="Pfam" id="PF13426">
    <property type="entry name" value="PAS_9"/>
    <property type="match status" value="1"/>
</dbReference>
<dbReference type="InterPro" id="IPR000014">
    <property type="entry name" value="PAS"/>
</dbReference>
<dbReference type="PANTHER" id="PTHR45138:SF9">
    <property type="entry name" value="DIGUANYLATE CYCLASE DGCM-RELATED"/>
    <property type="match status" value="1"/>
</dbReference>
<dbReference type="InterPro" id="IPR050469">
    <property type="entry name" value="Diguanylate_Cyclase"/>
</dbReference>
<dbReference type="InterPro" id="IPR029787">
    <property type="entry name" value="Nucleotide_cyclase"/>
</dbReference>
<accession>A0AAX2ZKP1</accession>
<evidence type="ECO:0000259" key="1">
    <source>
        <dbReference type="PROSITE" id="PS50887"/>
    </source>
</evidence>
<protein>
    <submittedName>
        <fullName evidence="2">Sensor domain-containing diguanylate cyclase</fullName>
    </submittedName>
</protein>
<dbReference type="SUPFAM" id="SSF55785">
    <property type="entry name" value="PYP-like sensor domain (PAS domain)"/>
    <property type="match status" value="1"/>
</dbReference>
<dbReference type="Pfam" id="PF00990">
    <property type="entry name" value="GGDEF"/>
    <property type="match status" value="1"/>
</dbReference>
<dbReference type="RefSeq" id="WP_074920093.1">
    <property type="nucleotide sequence ID" value="NZ_CP081135.1"/>
</dbReference>
<dbReference type="AlphaFoldDB" id="A0AAX2ZKP1"/>
<evidence type="ECO:0000313" key="3">
    <source>
        <dbReference type="Proteomes" id="UP001198983"/>
    </source>
</evidence>
<organism evidence="2 3">
    <name type="scientific">Terrisporobacter hibernicus</name>
    <dbReference type="NCBI Taxonomy" id="2813371"/>
    <lineage>
        <taxon>Bacteria</taxon>
        <taxon>Bacillati</taxon>
        <taxon>Bacillota</taxon>
        <taxon>Clostridia</taxon>
        <taxon>Peptostreptococcales</taxon>
        <taxon>Peptostreptococcaceae</taxon>
        <taxon>Terrisporobacter</taxon>
    </lineage>
</organism>
<dbReference type="KEGG" id="tem:JW646_05320"/>
<dbReference type="Proteomes" id="UP001198983">
    <property type="component" value="Chromosome"/>
</dbReference>
<dbReference type="SMART" id="SM00267">
    <property type="entry name" value="GGDEF"/>
    <property type="match status" value="1"/>
</dbReference>
<dbReference type="CDD" id="cd01949">
    <property type="entry name" value="GGDEF"/>
    <property type="match status" value="1"/>
</dbReference>
<gene>
    <name evidence="2" type="ORF">JW646_05320</name>
</gene>
<dbReference type="PROSITE" id="PS50887">
    <property type="entry name" value="GGDEF"/>
    <property type="match status" value="1"/>
</dbReference>
<dbReference type="InterPro" id="IPR043128">
    <property type="entry name" value="Rev_trsase/Diguanyl_cyclase"/>
</dbReference>
<dbReference type="NCBIfam" id="TIGR00254">
    <property type="entry name" value="GGDEF"/>
    <property type="match status" value="1"/>
</dbReference>
<reference evidence="2 3" key="1">
    <citation type="journal article" date="2023" name="Int. J. Syst. Evol. Microbiol.">
        <title>Terrisporobacter hibernicus sp. nov., isolated from bovine faeces in Northern Ireland.</title>
        <authorList>
            <person name="Mitchell M."/>
            <person name="Nguyen S.V."/>
            <person name="Connor M."/>
            <person name="Fairley D.J."/>
            <person name="Donoghue O."/>
            <person name="Marshall H."/>
            <person name="Koolman L."/>
            <person name="McMullan G."/>
            <person name="Schaffer K.E."/>
            <person name="McGrath J.W."/>
            <person name="Fanning S."/>
        </authorList>
    </citation>
    <scope>NUCLEOTIDE SEQUENCE [LARGE SCALE GENOMIC DNA]</scope>
    <source>
        <strain evidence="2 3">MCA3</strain>
    </source>
</reference>
<dbReference type="InterPro" id="IPR035965">
    <property type="entry name" value="PAS-like_dom_sf"/>
</dbReference>